<feature type="compositionally biased region" description="Basic and acidic residues" evidence="1">
    <location>
        <begin position="58"/>
        <end position="74"/>
    </location>
</feature>
<evidence type="ECO:0000256" key="1">
    <source>
        <dbReference type="SAM" id="MobiDB-lite"/>
    </source>
</evidence>
<protein>
    <submittedName>
        <fullName evidence="2">Uncharacterized protein</fullName>
    </submittedName>
</protein>
<dbReference type="AlphaFoldDB" id="A0AAW1N2X4"/>
<dbReference type="EMBL" id="JASPKY010000016">
    <property type="protein sequence ID" value="KAK9753026.1"/>
    <property type="molecule type" value="Genomic_DNA"/>
</dbReference>
<accession>A0AAW1N2X4</accession>
<feature type="region of interest" description="Disordered" evidence="1">
    <location>
        <begin position="34"/>
        <end position="150"/>
    </location>
</feature>
<organism evidence="2 3">
    <name type="scientific">Popillia japonica</name>
    <name type="common">Japanese beetle</name>
    <dbReference type="NCBI Taxonomy" id="7064"/>
    <lineage>
        <taxon>Eukaryota</taxon>
        <taxon>Metazoa</taxon>
        <taxon>Ecdysozoa</taxon>
        <taxon>Arthropoda</taxon>
        <taxon>Hexapoda</taxon>
        <taxon>Insecta</taxon>
        <taxon>Pterygota</taxon>
        <taxon>Neoptera</taxon>
        <taxon>Endopterygota</taxon>
        <taxon>Coleoptera</taxon>
        <taxon>Polyphaga</taxon>
        <taxon>Scarabaeiformia</taxon>
        <taxon>Scarabaeidae</taxon>
        <taxon>Rutelinae</taxon>
        <taxon>Popillia</taxon>
    </lineage>
</organism>
<sequence>MVEKLMLKYNGLAELVRRNEGEVDYLIQTARRKTREIQRTSGIGKKKRGRSGLPHTNSKKENKDKRAGRNHECRLPGPNENRPVRSKRHGRGVQSNGPGPNENRPVRSKRHGRGVQSNGRSYKEFKRAPHGNDQHGNRRWFKSGVHQENL</sequence>
<name>A0AAW1N2X4_POPJA</name>
<evidence type="ECO:0000313" key="3">
    <source>
        <dbReference type="Proteomes" id="UP001458880"/>
    </source>
</evidence>
<evidence type="ECO:0000313" key="2">
    <source>
        <dbReference type="EMBL" id="KAK9753026.1"/>
    </source>
</evidence>
<reference evidence="2 3" key="1">
    <citation type="journal article" date="2024" name="BMC Genomics">
        <title>De novo assembly and annotation of Popillia japonica's genome with initial clues to its potential as an invasive pest.</title>
        <authorList>
            <person name="Cucini C."/>
            <person name="Boschi S."/>
            <person name="Funari R."/>
            <person name="Cardaioli E."/>
            <person name="Iannotti N."/>
            <person name="Marturano G."/>
            <person name="Paoli F."/>
            <person name="Bruttini M."/>
            <person name="Carapelli A."/>
            <person name="Frati F."/>
            <person name="Nardi F."/>
        </authorList>
    </citation>
    <scope>NUCLEOTIDE SEQUENCE [LARGE SCALE GENOMIC DNA]</scope>
    <source>
        <strain evidence="2">DMR45628</strain>
    </source>
</reference>
<gene>
    <name evidence="2" type="ORF">QE152_g3739</name>
</gene>
<keyword evidence="3" id="KW-1185">Reference proteome</keyword>
<feature type="compositionally biased region" description="Basic and acidic residues" evidence="1">
    <location>
        <begin position="121"/>
        <end position="136"/>
    </location>
</feature>
<dbReference type="Proteomes" id="UP001458880">
    <property type="component" value="Unassembled WGS sequence"/>
</dbReference>
<comment type="caution">
    <text evidence="2">The sequence shown here is derived from an EMBL/GenBank/DDBJ whole genome shotgun (WGS) entry which is preliminary data.</text>
</comment>
<proteinExistence type="predicted"/>